<dbReference type="RefSeq" id="WP_207269031.1">
    <property type="nucleotide sequence ID" value="NZ_CP071463.1"/>
</dbReference>
<protein>
    <submittedName>
        <fullName evidence="1">Uncharacterized protein</fullName>
    </submittedName>
</protein>
<accession>A0A8A2U3V1</accession>
<name>A0A8A2U3V1_9EURY</name>
<gene>
    <name evidence="1" type="ORF">J0X27_10080</name>
</gene>
<dbReference type="Proteomes" id="UP000663191">
    <property type="component" value="Chromosome"/>
</dbReference>
<reference evidence="1 2" key="1">
    <citation type="journal article" date="2006" name="Int. J. Syst. Evol. Microbiol.">
        <title>Haloterrigena longa sp. nov. and Haloterrigena limicola sp. nov., extremely halophilic archaea isolated from a salt lake.</title>
        <authorList>
            <person name="Cui H.L."/>
            <person name="Tohty D."/>
            <person name="Zhou P.J."/>
            <person name="Liu S.J."/>
        </authorList>
    </citation>
    <scope>NUCLEOTIDE SEQUENCE [LARGE SCALE GENOMIC DNA]</scope>
    <source>
        <strain evidence="1 2">ABH32</strain>
    </source>
</reference>
<dbReference type="OrthoDB" id="322138at2157"/>
<evidence type="ECO:0000313" key="1">
    <source>
        <dbReference type="EMBL" id="QSW83829.1"/>
    </source>
</evidence>
<sequence length="290" mass="33289">MTSEFDPYPSNWTHRLLVRKRGPTDRSYNVRLIEAENAVLEWALEHGTALRVLVWEDELDARAPAALEALRTDFRRVSDERRLWDPNLGTEFHRSLEGDGWAAMAPFSISPESEPAWRLYDVKQILVVDDDEWRYHSTPDEVHVRNVNLRRIDATTKAELRGAVRSLDEACLVARSDMISWNAGERRYELRAGTTGVELVIDGSTRSRAYDLDAVAAIEFDETNLSAVFTWSTPDGSISTRIRRQLGGLLGRRRPSELRFPDAETMESVREALDRISTACEYDVRLRNRR</sequence>
<organism evidence="1 2">
    <name type="scientific">Natrinema longum</name>
    <dbReference type="NCBI Taxonomy" id="370324"/>
    <lineage>
        <taxon>Archaea</taxon>
        <taxon>Methanobacteriati</taxon>
        <taxon>Methanobacteriota</taxon>
        <taxon>Stenosarchaea group</taxon>
        <taxon>Halobacteria</taxon>
        <taxon>Halobacteriales</taxon>
        <taxon>Natrialbaceae</taxon>
        <taxon>Natrinema</taxon>
    </lineage>
</organism>
<keyword evidence="2" id="KW-1185">Reference proteome</keyword>
<dbReference type="KEGG" id="hlo:J0X27_10080"/>
<dbReference type="GeneID" id="63184094"/>
<proteinExistence type="predicted"/>
<dbReference type="AlphaFoldDB" id="A0A8A2U3V1"/>
<dbReference type="EMBL" id="CP071463">
    <property type="protein sequence ID" value="QSW83829.1"/>
    <property type="molecule type" value="Genomic_DNA"/>
</dbReference>
<evidence type="ECO:0000313" key="2">
    <source>
        <dbReference type="Proteomes" id="UP000663191"/>
    </source>
</evidence>